<protein>
    <submittedName>
        <fullName evidence="1">Uncharacterized protein</fullName>
    </submittedName>
</protein>
<name>A0A1R3HMG5_9ROSI</name>
<proteinExistence type="predicted"/>
<dbReference type="EMBL" id="AWUE01019768">
    <property type="protein sequence ID" value="OMO71576.1"/>
    <property type="molecule type" value="Genomic_DNA"/>
</dbReference>
<dbReference type="Proteomes" id="UP000187203">
    <property type="component" value="Unassembled WGS sequence"/>
</dbReference>
<gene>
    <name evidence="1" type="ORF">COLO4_28175</name>
</gene>
<organism evidence="1 2">
    <name type="scientific">Corchorus olitorius</name>
    <dbReference type="NCBI Taxonomy" id="93759"/>
    <lineage>
        <taxon>Eukaryota</taxon>
        <taxon>Viridiplantae</taxon>
        <taxon>Streptophyta</taxon>
        <taxon>Embryophyta</taxon>
        <taxon>Tracheophyta</taxon>
        <taxon>Spermatophyta</taxon>
        <taxon>Magnoliopsida</taxon>
        <taxon>eudicotyledons</taxon>
        <taxon>Gunneridae</taxon>
        <taxon>Pentapetalae</taxon>
        <taxon>rosids</taxon>
        <taxon>malvids</taxon>
        <taxon>Malvales</taxon>
        <taxon>Malvaceae</taxon>
        <taxon>Grewioideae</taxon>
        <taxon>Apeibeae</taxon>
        <taxon>Corchorus</taxon>
    </lineage>
</organism>
<dbReference type="AlphaFoldDB" id="A0A1R3HMG5"/>
<reference evidence="2" key="1">
    <citation type="submission" date="2013-09" db="EMBL/GenBank/DDBJ databases">
        <title>Corchorus olitorius genome sequencing.</title>
        <authorList>
            <person name="Alam M."/>
            <person name="Haque M.S."/>
            <person name="Islam M.S."/>
            <person name="Emdad E.M."/>
            <person name="Islam M.M."/>
            <person name="Ahmed B."/>
            <person name="Halim A."/>
            <person name="Hossen Q.M.M."/>
            <person name="Hossain M.Z."/>
            <person name="Ahmed R."/>
            <person name="Khan M.M."/>
            <person name="Islam R."/>
            <person name="Rashid M.M."/>
            <person name="Khan S.A."/>
            <person name="Rahman M.S."/>
            <person name="Alam M."/>
            <person name="Yahiya A.S."/>
            <person name="Khan M.S."/>
            <person name="Azam M.S."/>
            <person name="Haque T."/>
            <person name="Lashkar M.Z.H."/>
            <person name="Akhand A.I."/>
            <person name="Morshed G."/>
            <person name="Roy S."/>
            <person name="Uddin K.S."/>
            <person name="Rabeya T."/>
            <person name="Hossain A.S."/>
            <person name="Chowdhury A."/>
            <person name="Snigdha A.R."/>
            <person name="Mortoza M.S."/>
            <person name="Matin S.A."/>
            <person name="Hoque S.M.E."/>
            <person name="Islam M.K."/>
            <person name="Roy D.K."/>
            <person name="Haider R."/>
            <person name="Moosa M.M."/>
            <person name="Elias S.M."/>
            <person name="Hasan A.M."/>
            <person name="Jahan S."/>
            <person name="Shafiuddin M."/>
            <person name="Mahmood N."/>
            <person name="Shommy N.S."/>
        </authorList>
    </citation>
    <scope>NUCLEOTIDE SEQUENCE [LARGE SCALE GENOMIC DNA]</scope>
    <source>
        <strain evidence="2">cv. O-4</strain>
    </source>
</reference>
<evidence type="ECO:0000313" key="2">
    <source>
        <dbReference type="Proteomes" id="UP000187203"/>
    </source>
</evidence>
<comment type="caution">
    <text evidence="1">The sequence shown here is derived from an EMBL/GenBank/DDBJ whole genome shotgun (WGS) entry which is preliminary data.</text>
</comment>
<evidence type="ECO:0000313" key="1">
    <source>
        <dbReference type="EMBL" id="OMO71576.1"/>
    </source>
</evidence>
<accession>A0A1R3HMG5</accession>
<keyword evidence="2" id="KW-1185">Reference proteome</keyword>
<sequence length="35" mass="4040">MAIFAEQSDELSSQLEVAFKKKNFLTWSYLLSQGE</sequence>